<feature type="transmembrane region" description="Helical" evidence="8">
    <location>
        <begin position="472"/>
        <end position="495"/>
    </location>
</feature>
<evidence type="ECO:0000313" key="10">
    <source>
        <dbReference type="EMBL" id="CAA6815137.1"/>
    </source>
</evidence>
<dbReference type="Pfam" id="PF00535">
    <property type="entry name" value="Glycos_transf_2"/>
    <property type="match status" value="1"/>
</dbReference>
<reference evidence="10" key="1">
    <citation type="submission" date="2020-01" db="EMBL/GenBank/DDBJ databases">
        <authorList>
            <person name="Meier V. D."/>
            <person name="Meier V D."/>
        </authorList>
    </citation>
    <scope>NUCLEOTIDE SEQUENCE</scope>
    <source>
        <strain evidence="10">HLG_WM_MAG_07</strain>
    </source>
</reference>
<feature type="domain" description="Glycosyltransferase 2-like" evidence="9">
    <location>
        <begin position="115"/>
        <end position="272"/>
    </location>
</feature>
<evidence type="ECO:0000256" key="4">
    <source>
        <dbReference type="ARBA" id="ARBA00022679"/>
    </source>
</evidence>
<dbReference type="EC" id="2.4.1.12" evidence="10"/>
<feature type="transmembrane region" description="Helical" evidence="8">
    <location>
        <begin position="55"/>
        <end position="80"/>
    </location>
</feature>
<organism evidence="10">
    <name type="scientific">uncultured Thiotrichaceae bacterium</name>
    <dbReference type="NCBI Taxonomy" id="298394"/>
    <lineage>
        <taxon>Bacteria</taxon>
        <taxon>Pseudomonadati</taxon>
        <taxon>Pseudomonadota</taxon>
        <taxon>Gammaproteobacteria</taxon>
        <taxon>Thiotrichales</taxon>
        <taxon>Thiotrichaceae</taxon>
        <taxon>environmental samples</taxon>
    </lineage>
</organism>
<accession>A0A6S6TFC9</accession>
<dbReference type="EMBL" id="CACVAY010000071">
    <property type="protein sequence ID" value="CAA6815137.1"/>
    <property type="molecule type" value="Genomic_DNA"/>
</dbReference>
<dbReference type="SUPFAM" id="SSF53448">
    <property type="entry name" value="Nucleotide-diphospho-sugar transferases"/>
    <property type="match status" value="1"/>
</dbReference>
<gene>
    <name evidence="10" type="ORF">HELGO_WM4407</name>
</gene>
<name>A0A6S6TFC9_9GAMM</name>
<evidence type="ECO:0000256" key="7">
    <source>
        <dbReference type="ARBA" id="ARBA00023136"/>
    </source>
</evidence>
<sequence>MSFYFTKYEDRVPEPPLPHSVSRELLWQYLAVINLTLGAWYIWWRWTSSLNYDALWYAVPLAIAETGAYIGLCFFTFNLWKVEDTPQKTPPTKLSEIVDYEPQEDRPIKVDMFFPTYDEDPELVRLSLLDAKNVSYPGPIDIEIHVLDDGGRDDMKQVADEEGVNYITREGNIGFKAGNLRNAMEQTMGDIIVICDADTRPFPTILEHTMGYFTDSRVAWVQTPQWFFDLPEGETLPDSLGRYLKTPGRWVGKAVEKVIGPVRLGEDPFVNDPKMFYDVIQRRRNWCNASFCCGAGSLHRRNAVMEGALKSYAEQIDVQTVKASKKIRKITGEKNLNKGTERRLKKSIIHEEEFTPYRFHVSEDIYTSIILHSDQDRNWKSVMHPEVESKMLSPQDLLTWTIQRFKYAGGTLDIAKNDNPVFRKGMSLPQRMMYATTIWSYIGGIWNAIFLTAPLIYLFFAIAPVQSYSLDFYLHILPFLIMTELAFMVGGWGLAGYPSKASYLAFFPTNLKALWTVIKGEKISFPVTPKDRQEGNFLHLIIPQLSIIILTIVGITFAWWHYAHGSVSYDINGVLLNTFWGINNILALSGIVVAATWKPRGEK</sequence>
<comment type="pathway">
    <text evidence="2">Glycan metabolism.</text>
</comment>
<feature type="transmembrane region" description="Helical" evidence="8">
    <location>
        <begin position="574"/>
        <end position="597"/>
    </location>
</feature>
<evidence type="ECO:0000256" key="1">
    <source>
        <dbReference type="ARBA" id="ARBA00004141"/>
    </source>
</evidence>
<dbReference type="PANTHER" id="PTHR43867:SF2">
    <property type="entry name" value="CELLULOSE SYNTHASE CATALYTIC SUBUNIT A [UDP-FORMING]"/>
    <property type="match status" value="1"/>
</dbReference>
<dbReference type="AlphaFoldDB" id="A0A6S6TFC9"/>
<feature type="transmembrane region" description="Helical" evidence="8">
    <location>
        <begin position="438"/>
        <end position="460"/>
    </location>
</feature>
<keyword evidence="4 10" id="KW-0808">Transferase</keyword>
<feature type="transmembrane region" description="Helical" evidence="8">
    <location>
        <begin position="538"/>
        <end position="562"/>
    </location>
</feature>
<dbReference type="PANTHER" id="PTHR43867">
    <property type="entry name" value="CELLULOSE SYNTHASE CATALYTIC SUBUNIT A [UDP-FORMING]"/>
    <property type="match status" value="1"/>
</dbReference>
<keyword evidence="6 8" id="KW-1133">Transmembrane helix</keyword>
<dbReference type="InterPro" id="IPR001173">
    <property type="entry name" value="Glyco_trans_2-like"/>
</dbReference>
<keyword evidence="3 10" id="KW-0328">Glycosyltransferase</keyword>
<evidence type="ECO:0000259" key="9">
    <source>
        <dbReference type="Pfam" id="PF00535"/>
    </source>
</evidence>
<proteinExistence type="predicted"/>
<dbReference type="GO" id="GO:0016760">
    <property type="term" value="F:cellulose synthase (UDP-forming) activity"/>
    <property type="evidence" value="ECO:0007669"/>
    <property type="project" value="UniProtKB-EC"/>
</dbReference>
<evidence type="ECO:0000256" key="3">
    <source>
        <dbReference type="ARBA" id="ARBA00022676"/>
    </source>
</evidence>
<dbReference type="GO" id="GO:0005886">
    <property type="term" value="C:plasma membrane"/>
    <property type="evidence" value="ECO:0007669"/>
    <property type="project" value="TreeGrafter"/>
</dbReference>
<feature type="transmembrane region" description="Helical" evidence="8">
    <location>
        <begin position="25"/>
        <end position="43"/>
    </location>
</feature>
<comment type="subcellular location">
    <subcellularLocation>
        <location evidence="1">Membrane</location>
        <topology evidence="1">Multi-pass membrane protein</topology>
    </subcellularLocation>
</comment>
<dbReference type="InterPro" id="IPR050321">
    <property type="entry name" value="Glycosyltr_2/OpgH_subfam"/>
</dbReference>
<protein>
    <submittedName>
        <fullName evidence="10">Cellulose synthase (UDP-forming) (EC)</fullName>
        <ecNumber evidence="10">2.4.1.12</ecNumber>
    </submittedName>
</protein>
<evidence type="ECO:0000256" key="8">
    <source>
        <dbReference type="SAM" id="Phobius"/>
    </source>
</evidence>
<dbReference type="Gene3D" id="3.90.550.10">
    <property type="entry name" value="Spore Coat Polysaccharide Biosynthesis Protein SpsA, Chain A"/>
    <property type="match status" value="1"/>
</dbReference>
<keyword evidence="7 8" id="KW-0472">Membrane</keyword>
<evidence type="ECO:0000256" key="6">
    <source>
        <dbReference type="ARBA" id="ARBA00022989"/>
    </source>
</evidence>
<keyword evidence="5 8" id="KW-0812">Transmembrane</keyword>
<dbReference type="CDD" id="cd06421">
    <property type="entry name" value="CESA_CelA_like"/>
    <property type="match status" value="1"/>
</dbReference>
<evidence type="ECO:0000256" key="2">
    <source>
        <dbReference type="ARBA" id="ARBA00004881"/>
    </source>
</evidence>
<evidence type="ECO:0000256" key="5">
    <source>
        <dbReference type="ARBA" id="ARBA00022692"/>
    </source>
</evidence>
<dbReference type="InterPro" id="IPR029044">
    <property type="entry name" value="Nucleotide-diphossugar_trans"/>
</dbReference>